<organism evidence="2 3">
    <name type="scientific">Protofrankia coriariae</name>
    <dbReference type="NCBI Taxonomy" id="1562887"/>
    <lineage>
        <taxon>Bacteria</taxon>
        <taxon>Bacillati</taxon>
        <taxon>Actinomycetota</taxon>
        <taxon>Actinomycetes</taxon>
        <taxon>Frankiales</taxon>
        <taxon>Frankiaceae</taxon>
        <taxon>Protofrankia</taxon>
    </lineage>
</organism>
<dbReference type="InterPro" id="IPR050415">
    <property type="entry name" value="MRET"/>
</dbReference>
<name>A0ABR5F5H1_9ACTN</name>
<comment type="caution">
    <text evidence="2">The sequence shown here is derived from an EMBL/GenBank/DDBJ whole genome shotgun (WGS) entry which is preliminary data.</text>
</comment>
<dbReference type="EMBL" id="JWIO01000009">
    <property type="protein sequence ID" value="KLL11969.1"/>
    <property type="molecule type" value="Genomic_DNA"/>
</dbReference>
<proteinExistence type="predicted"/>
<evidence type="ECO:0000313" key="3">
    <source>
        <dbReference type="Proteomes" id="UP000035425"/>
    </source>
</evidence>
<sequence>MTMLFCFFSACSYRTLLRQTPGQALDFLSRWRTNTMTTTTLDLAVATLAPGTGVDPAVPPAGRRPRPLTVMACGVDIGPIRALLDEEDRSPTEAVLIYRAVTEESPAFRYELDMLAVLRGIRVIYLPGHRCPDRSSWLPERFSALLDDVALRQIVPGIVDHDVFVCGPHAWTQAVRDAALLSGVPSEQVHIVGCA</sequence>
<dbReference type="PANTHER" id="PTHR47354:SF5">
    <property type="entry name" value="PROTEIN RFBI"/>
    <property type="match status" value="1"/>
</dbReference>
<keyword evidence="3" id="KW-1185">Reference proteome</keyword>
<dbReference type="Proteomes" id="UP000035425">
    <property type="component" value="Unassembled WGS sequence"/>
</dbReference>
<dbReference type="SUPFAM" id="SSF52343">
    <property type="entry name" value="Ferredoxin reductase-like, C-terminal NADP-linked domain"/>
    <property type="match status" value="1"/>
</dbReference>
<reference evidence="2 3" key="1">
    <citation type="submission" date="2014-12" db="EMBL/GenBank/DDBJ databases">
        <title>Frankia sp. BMG5.1 draft genome.</title>
        <authorList>
            <person name="Gtari M."/>
            <person name="Ghodhbane-Gtari F."/>
            <person name="Nouioui I."/>
            <person name="Ktari A."/>
            <person name="Hezbri K."/>
            <person name="Mimouni W."/>
            <person name="Sbissi I."/>
            <person name="Ayari A."/>
            <person name="Yamanaka T."/>
            <person name="Normand P."/>
            <person name="Tisa L.S."/>
            <person name="Boudabous A."/>
        </authorList>
    </citation>
    <scope>NUCLEOTIDE SEQUENCE [LARGE SCALE GENOMIC DNA]</scope>
    <source>
        <strain evidence="2 3">BMG5.1</strain>
    </source>
</reference>
<evidence type="ECO:0000256" key="1">
    <source>
        <dbReference type="ARBA" id="ARBA00001974"/>
    </source>
</evidence>
<dbReference type="Gene3D" id="3.40.50.80">
    <property type="entry name" value="Nucleotide-binding domain of ferredoxin-NADP reductase (FNR) module"/>
    <property type="match status" value="1"/>
</dbReference>
<dbReference type="PANTHER" id="PTHR47354">
    <property type="entry name" value="NADH OXIDOREDUCTASE HCR"/>
    <property type="match status" value="1"/>
</dbReference>
<dbReference type="RefSeq" id="WP_047222457.1">
    <property type="nucleotide sequence ID" value="NZ_JWIO01000009.1"/>
</dbReference>
<evidence type="ECO:0000313" key="2">
    <source>
        <dbReference type="EMBL" id="KLL11969.1"/>
    </source>
</evidence>
<comment type="cofactor">
    <cofactor evidence="1">
        <name>FAD</name>
        <dbReference type="ChEBI" id="CHEBI:57692"/>
    </cofactor>
</comment>
<dbReference type="InterPro" id="IPR039261">
    <property type="entry name" value="FNR_nucleotide-bd"/>
</dbReference>
<gene>
    <name evidence="2" type="ORF">FrCorBMG51_08205</name>
</gene>
<protein>
    <submittedName>
        <fullName evidence="2">Uncharacterized protein</fullName>
    </submittedName>
</protein>
<accession>A0ABR5F5H1</accession>